<organism evidence="2">
    <name type="scientific">Arion vulgaris</name>
    <dbReference type="NCBI Taxonomy" id="1028688"/>
    <lineage>
        <taxon>Eukaryota</taxon>
        <taxon>Metazoa</taxon>
        <taxon>Spiralia</taxon>
        <taxon>Lophotrochozoa</taxon>
        <taxon>Mollusca</taxon>
        <taxon>Gastropoda</taxon>
        <taxon>Heterobranchia</taxon>
        <taxon>Euthyneura</taxon>
        <taxon>Panpulmonata</taxon>
        <taxon>Eupulmonata</taxon>
        <taxon>Stylommatophora</taxon>
        <taxon>Helicina</taxon>
        <taxon>Arionoidea</taxon>
        <taxon>Arionidae</taxon>
        <taxon>Arion</taxon>
    </lineage>
</organism>
<gene>
    <name evidence="2" type="primary">ORF145121</name>
</gene>
<evidence type="ECO:0000256" key="1">
    <source>
        <dbReference type="SAM" id="MobiDB-lite"/>
    </source>
</evidence>
<reference evidence="2" key="1">
    <citation type="submission" date="2014-12" db="EMBL/GenBank/DDBJ databases">
        <title>Insight into the proteome of Arion vulgaris.</title>
        <authorList>
            <person name="Aradska J."/>
            <person name="Bulat T."/>
            <person name="Smidak R."/>
            <person name="Sarate P."/>
            <person name="Gangsoo J."/>
            <person name="Sialana F."/>
            <person name="Bilban M."/>
            <person name="Lubec G."/>
        </authorList>
    </citation>
    <scope>NUCLEOTIDE SEQUENCE</scope>
    <source>
        <tissue evidence="2">Skin</tissue>
    </source>
</reference>
<feature type="region of interest" description="Disordered" evidence="1">
    <location>
        <begin position="1"/>
        <end position="46"/>
    </location>
</feature>
<evidence type="ECO:0000313" key="2">
    <source>
        <dbReference type="EMBL" id="CEK84896.1"/>
    </source>
</evidence>
<sequence>GTSPAESITHCQQSYKPLEKMHSRPEQKGPDSNTQPSECKPDPRIDNGYLIKLDTLCSDTL</sequence>
<name>A0A0B7AXW2_9EUPU</name>
<protein>
    <submittedName>
        <fullName evidence="2">Uncharacterized protein</fullName>
    </submittedName>
</protein>
<dbReference type="AlphaFoldDB" id="A0A0B7AXW2"/>
<feature type="non-terminal residue" evidence="2">
    <location>
        <position position="1"/>
    </location>
</feature>
<accession>A0A0B7AXW2</accession>
<dbReference type="EMBL" id="HACG01038031">
    <property type="protein sequence ID" value="CEK84896.1"/>
    <property type="molecule type" value="Transcribed_RNA"/>
</dbReference>
<feature type="compositionally biased region" description="Polar residues" evidence="1">
    <location>
        <begin position="1"/>
        <end position="15"/>
    </location>
</feature>
<feature type="compositionally biased region" description="Basic and acidic residues" evidence="1">
    <location>
        <begin position="17"/>
        <end position="29"/>
    </location>
</feature>
<proteinExistence type="predicted"/>